<comment type="caution">
    <text evidence="3">The sequence shown here is derived from an EMBL/GenBank/DDBJ whole genome shotgun (WGS) entry which is preliminary data.</text>
</comment>
<dbReference type="GO" id="GO:0008800">
    <property type="term" value="F:beta-lactamase activity"/>
    <property type="evidence" value="ECO:0007669"/>
    <property type="project" value="InterPro"/>
</dbReference>
<dbReference type="InterPro" id="IPR012338">
    <property type="entry name" value="Beta-lactam/transpept-like"/>
</dbReference>
<proteinExistence type="predicted"/>
<dbReference type="RefSeq" id="WP_121003270.1">
    <property type="nucleotide sequence ID" value="NZ_RBXO01000001.1"/>
</dbReference>
<reference evidence="3 4" key="1">
    <citation type="submission" date="2018-10" db="EMBL/GenBank/DDBJ databases">
        <title>Sequencing the genomes of 1000 actinobacteria strains.</title>
        <authorList>
            <person name="Klenk H.-P."/>
        </authorList>
    </citation>
    <scope>NUCLEOTIDE SEQUENCE [LARGE SCALE GENOMIC DNA]</scope>
    <source>
        <strain evidence="3 4">DSM 43800</strain>
    </source>
</reference>
<accession>A0A495VXS6</accession>
<keyword evidence="4" id="KW-1185">Reference proteome</keyword>
<dbReference type="Proteomes" id="UP000282084">
    <property type="component" value="Unassembled WGS sequence"/>
</dbReference>
<dbReference type="AlphaFoldDB" id="A0A495VXS6"/>
<evidence type="ECO:0000313" key="4">
    <source>
        <dbReference type="Proteomes" id="UP000282084"/>
    </source>
</evidence>
<protein>
    <recommendedName>
        <fullName evidence="2">Beta-lactamase class A catalytic domain-containing protein</fullName>
    </recommendedName>
</protein>
<dbReference type="PANTHER" id="PTHR35333">
    <property type="entry name" value="BETA-LACTAMASE"/>
    <property type="match status" value="1"/>
</dbReference>
<feature type="signal peptide" evidence="1">
    <location>
        <begin position="1"/>
        <end position="22"/>
    </location>
</feature>
<keyword evidence="1" id="KW-0732">Signal</keyword>
<evidence type="ECO:0000259" key="2">
    <source>
        <dbReference type="Pfam" id="PF13354"/>
    </source>
</evidence>
<feature type="domain" description="Beta-lactamase class A catalytic" evidence="2">
    <location>
        <begin position="121"/>
        <end position="257"/>
    </location>
</feature>
<dbReference type="Pfam" id="PF13354">
    <property type="entry name" value="Beta-lactamase2"/>
    <property type="match status" value="1"/>
</dbReference>
<feature type="chain" id="PRO_5019755867" description="Beta-lactamase class A catalytic domain-containing protein" evidence="1">
    <location>
        <begin position="23"/>
        <end position="286"/>
    </location>
</feature>
<dbReference type="PANTHER" id="PTHR35333:SF3">
    <property type="entry name" value="BETA-LACTAMASE-TYPE TRANSPEPTIDASE FOLD CONTAINING PROTEIN"/>
    <property type="match status" value="1"/>
</dbReference>
<dbReference type="SUPFAM" id="SSF56601">
    <property type="entry name" value="beta-lactamase/transpeptidase-like"/>
    <property type="match status" value="1"/>
</dbReference>
<dbReference type="GO" id="GO:0046677">
    <property type="term" value="P:response to antibiotic"/>
    <property type="evidence" value="ECO:0007669"/>
    <property type="project" value="InterPro"/>
</dbReference>
<dbReference type="EMBL" id="RBXO01000001">
    <property type="protein sequence ID" value="RKT53185.1"/>
    <property type="molecule type" value="Genomic_DNA"/>
</dbReference>
<evidence type="ECO:0000256" key="1">
    <source>
        <dbReference type="SAM" id="SignalP"/>
    </source>
</evidence>
<gene>
    <name evidence="3" type="ORF">C8E97_1740</name>
</gene>
<sequence>MGRRGWLGGLALAIAGVCVAAAAMTSPSTHTALSVDPATGHAGDAPTVSAGDAVGAPDLSAAVARAVEAAGEADVAVSVLDLATGARADHRGDVAFPSASLSKLLVAVDVLGSGEVDEEDRELLRRALGASDDDAMNALWTRHDGYGAVGRVARRVGLTRTRAPADGTQWGEVELSADDLALLYRHVLTALPEAERDFLVAALSAAPQVAADGFDQAFGLLAPGLGAYAKQGWMWYEPAGLYLHSAGVVDGRYAVALLSRHGTAVDAAGDLLTGVARDLLAGLAER</sequence>
<dbReference type="OrthoDB" id="4981298at2"/>
<dbReference type="GO" id="GO:0030655">
    <property type="term" value="P:beta-lactam antibiotic catabolic process"/>
    <property type="evidence" value="ECO:0007669"/>
    <property type="project" value="InterPro"/>
</dbReference>
<evidence type="ECO:0000313" key="3">
    <source>
        <dbReference type="EMBL" id="RKT53185.1"/>
    </source>
</evidence>
<dbReference type="Gene3D" id="3.40.710.10">
    <property type="entry name" value="DD-peptidase/beta-lactamase superfamily"/>
    <property type="match status" value="1"/>
</dbReference>
<name>A0A495VXS6_9PSEU</name>
<organism evidence="3 4">
    <name type="scientific">Saccharothrix australiensis</name>
    <dbReference type="NCBI Taxonomy" id="2072"/>
    <lineage>
        <taxon>Bacteria</taxon>
        <taxon>Bacillati</taxon>
        <taxon>Actinomycetota</taxon>
        <taxon>Actinomycetes</taxon>
        <taxon>Pseudonocardiales</taxon>
        <taxon>Pseudonocardiaceae</taxon>
        <taxon>Saccharothrix</taxon>
    </lineage>
</organism>
<dbReference type="InterPro" id="IPR000871">
    <property type="entry name" value="Beta-lactam_class-A"/>
</dbReference>
<dbReference type="InterPro" id="IPR045155">
    <property type="entry name" value="Beta-lactam_cat"/>
</dbReference>